<comment type="caution">
    <text evidence="3">The sequence shown here is derived from an EMBL/GenBank/DDBJ whole genome shotgun (WGS) entry which is preliminary data.</text>
</comment>
<reference evidence="3 4" key="1">
    <citation type="journal article" date="2014" name="Genome Announc.">
        <title>Draft Genome Sequence of the Agar-Degrading Bacterium Catenovulum sp. Strain DS-2, Isolated from Intestines of Haliotis diversicolor.</title>
        <authorList>
            <person name="Shan D."/>
            <person name="Li X."/>
            <person name="Gu Z."/>
            <person name="Wei G."/>
            <person name="Gao Z."/>
            <person name="Shao Z."/>
        </authorList>
    </citation>
    <scope>NUCLEOTIDE SEQUENCE [LARGE SCALE GENOMIC DNA]</scope>
    <source>
        <strain evidence="3 4">DS-2</strain>
    </source>
</reference>
<dbReference type="OrthoDB" id="176168at2"/>
<keyword evidence="4" id="KW-1185">Reference proteome</keyword>
<dbReference type="InterPro" id="IPR011042">
    <property type="entry name" value="6-blade_b-propeller_TolB-like"/>
</dbReference>
<dbReference type="AlphaFoldDB" id="W7QCU9"/>
<dbReference type="PANTHER" id="PTHR33546">
    <property type="entry name" value="LARGE, MULTIFUNCTIONAL SECRETED PROTEIN-RELATED"/>
    <property type="match status" value="1"/>
</dbReference>
<dbReference type="PANTHER" id="PTHR33546:SF1">
    <property type="entry name" value="LARGE, MULTIFUNCTIONAL SECRETED PROTEIN"/>
    <property type="match status" value="1"/>
</dbReference>
<proteinExistence type="predicted"/>
<evidence type="ECO:0000313" key="4">
    <source>
        <dbReference type="Proteomes" id="UP000019276"/>
    </source>
</evidence>
<dbReference type="RefSeq" id="WP_051479685.1">
    <property type="nucleotide sequence ID" value="NZ_ARZY01000009.1"/>
</dbReference>
<name>W7QCU9_9ALTE</name>
<evidence type="ECO:0000256" key="1">
    <source>
        <dbReference type="SAM" id="SignalP"/>
    </source>
</evidence>
<evidence type="ECO:0000259" key="2">
    <source>
        <dbReference type="Pfam" id="PF23500"/>
    </source>
</evidence>
<feature type="signal peptide" evidence="1">
    <location>
        <begin position="1"/>
        <end position="24"/>
    </location>
</feature>
<dbReference type="PATRIC" id="fig|1328313.3.peg.1368"/>
<feature type="domain" description="DUF7133" evidence="2">
    <location>
        <begin position="79"/>
        <end position="142"/>
    </location>
</feature>
<dbReference type="STRING" id="1328313.DS2_06676"/>
<dbReference type="Gene3D" id="2.120.10.30">
    <property type="entry name" value="TolB, C-terminal domain"/>
    <property type="match status" value="1"/>
</dbReference>
<organism evidence="3 4">
    <name type="scientific">Catenovulum agarivorans DS-2</name>
    <dbReference type="NCBI Taxonomy" id="1328313"/>
    <lineage>
        <taxon>Bacteria</taxon>
        <taxon>Pseudomonadati</taxon>
        <taxon>Pseudomonadota</taxon>
        <taxon>Gammaproteobacteria</taxon>
        <taxon>Alteromonadales</taxon>
        <taxon>Alteromonadaceae</taxon>
        <taxon>Catenovulum</taxon>
    </lineage>
</organism>
<dbReference type="Pfam" id="PF23500">
    <property type="entry name" value="DUF7133"/>
    <property type="match status" value="1"/>
</dbReference>
<protein>
    <submittedName>
        <fullName evidence="3">Glucose/sorbosone dehydrogenase</fullName>
    </submittedName>
</protein>
<evidence type="ECO:0000313" key="3">
    <source>
        <dbReference type="EMBL" id="EWH10714.1"/>
    </source>
</evidence>
<feature type="chain" id="PRO_5004900662" evidence="1">
    <location>
        <begin position="25"/>
        <end position="522"/>
    </location>
</feature>
<accession>W7QCU9</accession>
<dbReference type="EMBL" id="ARZY01000009">
    <property type="protein sequence ID" value="EWH10714.1"/>
    <property type="molecule type" value="Genomic_DNA"/>
</dbReference>
<dbReference type="Proteomes" id="UP000019276">
    <property type="component" value="Unassembled WGS sequence"/>
</dbReference>
<dbReference type="InterPro" id="IPR055557">
    <property type="entry name" value="DUF7133"/>
</dbReference>
<keyword evidence="1" id="KW-0732">Signal</keyword>
<dbReference type="eggNOG" id="COG2133">
    <property type="taxonomic scope" value="Bacteria"/>
</dbReference>
<gene>
    <name evidence="3" type="ORF">DS2_06676</name>
</gene>
<sequence>MKIIKPVLALTCALGFFAASTLHAAQNTHNKWLDYYDIKRIEIPKHIDPQIGGLSALKDGRIAITTHYGDVVLYTPSTNKWHTFASGLHLPLGIVQESENSFVVMQKPELTRLIDQDNDGKADIYQTIYDGFGMTGNYHEFAFGPAVDNKGNYYISLNVASNFNGINQYIRGEYSDKCLDENKMRQWHDFEKWMAGIRKEVTRMFSCVPYRGWVMKVTPDGKAEPFASGFRSPAGIYMDNNNKLWVSDNQGDWIATSPLHQVNQGEFYGHPASLHWQKDWSIKHQDVTADDLNKIRTPAAALFPQGELANSPTQPLSTTNQAAFGLPEGELLIGDMNMNNLIRFLPDAQKGEMQGTLIPFVSGDELGIGNFRLDFAPDNSLWVGKIHLGWAGDEGLVKITKNKQPMFIVKKVKLLHDGFEIQFNQKLKSAPTSIEVTRHSYHYHAAYGSPKVDLQKVTPSKTKLNANGKSVKVSIDKLVAGQLYTITLGDLTDVQGRPLMGNVLRYNLNGLADKPRFKRRKF</sequence>
<dbReference type="SUPFAM" id="SSF63829">
    <property type="entry name" value="Calcium-dependent phosphotriesterase"/>
    <property type="match status" value="1"/>
</dbReference>